<proteinExistence type="predicted"/>
<dbReference type="Proteomes" id="UP000479293">
    <property type="component" value="Unassembled WGS sequence"/>
</dbReference>
<dbReference type="AlphaFoldDB" id="A0A7C9B9G8"/>
<reference evidence="1 2" key="1">
    <citation type="submission" date="2019-10" db="EMBL/GenBank/DDBJ databases">
        <title>Draft Genome Sequence of Cytophagaceae sp. SJW1-29.</title>
        <authorList>
            <person name="Choi A."/>
        </authorList>
    </citation>
    <scope>NUCLEOTIDE SEQUENCE [LARGE SCALE GENOMIC DNA]</scope>
    <source>
        <strain evidence="1 2">SJW1-29</strain>
    </source>
</reference>
<organism evidence="1 2">
    <name type="scientific">Salmonirosea aquatica</name>
    <dbReference type="NCBI Taxonomy" id="2654236"/>
    <lineage>
        <taxon>Bacteria</taxon>
        <taxon>Pseudomonadati</taxon>
        <taxon>Bacteroidota</taxon>
        <taxon>Cytophagia</taxon>
        <taxon>Cytophagales</taxon>
        <taxon>Spirosomataceae</taxon>
        <taxon>Salmonirosea</taxon>
    </lineage>
</organism>
<dbReference type="EMBL" id="WHLY01000002">
    <property type="protein sequence ID" value="MPR31938.1"/>
    <property type="molecule type" value="Genomic_DNA"/>
</dbReference>
<name>A0A7C9B9G8_9BACT</name>
<keyword evidence="2" id="KW-1185">Reference proteome</keyword>
<comment type="caution">
    <text evidence="1">The sequence shown here is derived from an EMBL/GenBank/DDBJ whole genome shotgun (WGS) entry which is preliminary data.</text>
</comment>
<sequence length="75" mass="7955">MSKKRKGISNQDLMIAGAVGAGAYVLSKARAASNLDVTPGLPKQLRVSLGQGQLTFCCPSIWNRTATNINIIELP</sequence>
<accession>A0A7C9B9G8</accession>
<protein>
    <submittedName>
        <fullName evidence="1">Uncharacterized protein</fullName>
    </submittedName>
</protein>
<evidence type="ECO:0000313" key="2">
    <source>
        <dbReference type="Proteomes" id="UP000479293"/>
    </source>
</evidence>
<evidence type="ECO:0000313" key="1">
    <source>
        <dbReference type="EMBL" id="MPR31938.1"/>
    </source>
</evidence>
<dbReference type="RefSeq" id="WP_152756051.1">
    <property type="nucleotide sequence ID" value="NZ_WHLY01000002.1"/>
</dbReference>
<gene>
    <name evidence="1" type="ORF">GBK04_00885</name>
</gene>